<accession>A0A9W7GFY1</accession>
<proteinExistence type="predicted"/>
<dbReference type="InterPro" id="IPR029063">
    <property type="entry name" value="SAM-dependent_MTases_sf"/>
</dbReference>
<evidence type="ECO:0000313" key="2">
    <source>
        <dbReference type="EMBL" id="GMI43088.1"/>
    </source>
</evidence>
<dbReference type="EMBL" id="BRYA01000187">
    <property type="protein sequence ID" value="GMI43088.1"/>
    <property type="molecule type" value="Genomic_DNA"/>
</dbReference>
<dbReference type="Gene3D" id="3.40.50.150">
    <property type="entry name" value="Vaccinia Virus protein VP39"/>
    <property type="match status" value="1"/>
</dbReference>
<protein>
    <submittedName>
        <fullName evidence="2">Uncharacterized protein</fullName>
    </submittedName>
</protein>
<feature type="compositionally biased region" description="Basic and acidic residues" evidence="1">
    <location>
        <begin position="218"/>
        <end position="236"/>
    </location>
</feature>
<dbReference type="SUPFAM" id="SSF53335">
    <property type="entry name" value="S-adenosyl-L-methionine-dependent methyltransferases"/>
    <property type="match status" value="1"/>
</dbReference>
<sequence length="442" mass="47793">MTTPPSLPPNPPAPIYKPPAPIYGVPVPVLSSLSSDAPGHSSSSSLVKCWKCHGSGVLNLKRPAPNTSRKLPPGEPLPPCTACKGMGGFPPKVLKKVAGTIKKTSTGETVTIPPPRSHHPTDVTYASHLSSPSSLCDSVAFELPISGPAVLSNFMGSWRLLQEEKGGHRYTTDDICTAYVAFKSSLSTPLPNTLHLDLGTGAGSVLMAVRWLNLSRRDKNEHSSSTNKREQEHRSLGLEARSNALSYARFSATYNLGPNPSISFSRGDFRDLSFVQSSISTAWGVGSKPGMVTGTPPYFTVEHDEIEGSTDIKQGGMPSNLQSAPARCEFRGGVNDYVRTGMRVVEEGGVVVVCVNWGNRKRVYEATEREGGRVVECWGFKGKRGKPLLFGVWVIKKGAAGKGDEEVYKEVEVRDEEGNWTEDYTEIMEECGFPTIKGEKGR</sequence>
<evidence type="ECO:0000256" key="1">
    <source>
        <dbReference type="SAM" id="MobiDB-lite"/>
    </source>
</evidence>
<reference evidence="3" key="1">
    <citation type="journal article" date="2023" name="Commun. Biol.">
        <title>Genome analysis of Parmales, the sister group of diatoms, reveals the evolutionary specialization of diatoms from phago-mixotrophs to photoautotrophs.</title>
        <authorList>
            <person name="Ban H."/>
            <person name="Sato S."/>
            <person name="Yoshikawa S."/>
            <person name="Yamada K."/>
            <person name="Nakamura Y."/>
            <person name="Ichinomiya M."/>
            <person name="Sato N."/>
            <person name="Blanc-Mathieu R."/>
            <person name="Endo H."/>
            <person name="Kuwata A."/>
            <person name="Ogata H."/>
        </authorList>
    </citation>
    <scope>NUCLEOTIDE SEQUENCE [LARGE SCALE GENOMIC DNA]</scope>
</reference>
<organism evidence="2 3">
    <name type="scientific">Triparma columacea</name>
    <dbReference type="NCBI Taxonomy" id="722753"/>
    <lineage>
        <taxon>Eukaryota</taxon>
        <taxon>Sar</taxon>
        <taxon>Stramenopiles</taxon>
        <taxon>Ochrophyta</taxon>
        <taxon>Bolidophyceae</taxon>
        <taxon>Parmales</taxon>
        <taxon>Triparmaceae</taxon>
        <taxon>Triparma</taxon>
    </lineage>
</organism>
<name>A0A9W7GFY1_9STRA</name>
<dbReference type="Proteomes" id="UP001165065">
    <property type="component" value="Unassembled WGS sequence"/>
</dbReference>
<feature type="region of interest" description="Disordered" evidence="1">
    <location>
        <begin position="218"/>
        <end position="237"/>
    </location>
</feature>
<dbReference type="AlphaFoldDB" id="A0A9W7GFY1"/>
<comment type="caution">
    <text evidence="2">The sequence shown here is derived from an EMBL/GenBank/DDBJ whole genome shotgun (WGS) entry which is preliminary data.</text>
</comment>
<evidence type="ECO:0000313" key="3">
    <source>
        <dbReference type="Proteomes" id="UP001165065"/>
    </source>
</evidence>
<gene>
    <name evidence="2" type="ORF">TrCOL_g2461</name>
</gene>
<keyword evidence="3" id="KW-1185">Reference proteome</keyword>
<dbReference type="OrthoDB" id="2099474at2759"/>